<gene>
    <name evidence="3" type="ORF">Nepgr_014561</name>
</gene>
<proteinExistence type="predicted"/>
<dbReference type="PANTHER" id="PTHR26312:SF132">
    <property type="entry name" value="OS01G0855200 PROTEIN"/>
    <property type="match status" value="1"/>
</dbReference>
<keyword evidence="1" id="KW-0802">TPR repeat</keyword>
<feature type="region of interest" description="Disordered" evidence="2">
    <location>
        <begin position="12"/>
        <end position="58"/>
    </location>
</feature>
<sequence length="582" mass="65353">MEVKVATTCLQWSQPSVPRSPSTHTLPSAVSSSSSRRRSEGNDGAQGSRCMHKHDRSSLFGTSPSKLYRVRSCEFPKPRVHTIRRARSESFDAFSEEKFAKKIQELSLRFQLSDDDDDYSSNTTENTHSETLLNYGESEREDNRNEIGRIDASAKAMPPVVESLGSRWLEIHEDTPDWPARDKLIPSSIQSKANSVYIPLSLRNIKSKKQWQEEFLDAGESAYCSVQKAFSSMVFIIRELHCFALQMREHLFYEDLQGIWARVQKELHDSFVWLFQRVFSHTPTLMVYVMILLANFTVHSLSTQAAIAVPFQFEPQAATTESVSLIANERTTQTLGSDVITSSSGKSSGGMTTSIDGINGSGGKVRPAASEINDDGWFGPSLNCHRTIVPDGGVSQVSSFTNREDESVSAKDEEEEAELWNSLVEEASTMQAQLRDDALDHETLQRFVSPVVGKIEDDDYGGYFRTDLLYQTSLANEPDNPLLLANYAQFLYLVIHDYNRAEEYFKRAIGIEPKDAEAHSKYANFLWQVRKDLWAAEEAFLEAISADPSNSYYAANYAHFLWSTGGEDTCFPLAPPDDPLDA</sequence>
<evidence type="ECO:0000313" key="4">
    <source>
        <dbReference type="Proteomes" id="UP001279734"/>
    </source>
</evidence>
<evidence type="ECO:0000313" key="3">
    <source>
        <dbReference type="EMBL" id="GMH12720.1"/>
    </source>
</evidence>
<evidence type="ECO:0000256" key="2">
    <source>
        <dbReference type="SAM" id="MobiDB-lite"/>
    </source>
</evidence>
<dbReference type="Gene3D" id="1.25.40.10">
    <property type="entry name" value="Tetratricopeptide repeat domain"/>
    <property type="match status" value="1"/>
</dbReference>
<name>A0AAD3XQL2_NEPGR</name>
<keyword evidence="4" id="KW-1185">Reference proteome</keyword>
<comment type="caution">
    <text evidence="3">The sequence shown here is derived from an EMBL/GenBank/DDBJ whole genome shotgun (WGS) entry which is preliminary data.</text>
</comment>
<dbReference type="SUPFAM" id="SSF48452">
    <property type="entry name" value="TPR-like"/>
    <property type="match status" value="1"/>
</dbReference>
<dbReference type="AlphaFoldDB" id="A0AAD3XQL2"/>
<evidence type="ECO:0000256" key="1">
    <source>
        <dbReference type="PROSITE-ProRule" id="PRU00339"/>
    </source>
</evidence>
<dbReference type="EMBL" id="BSYO01000012">
    <property type="protein sequence ID" value="GMH12720.1"/>
    <property type="molecule type" value="Genomic_DNA"/>
</dbReference>
<dbReference type="Proteomes" id="UP001279734">
    <property type="component" value="Unassembled WGS sequence"/>
</dbReference>
<organism evidence="3 4">
    <name type="scientific">Nepenthes gracilis</name>
    <name type="common">Slender pitcher plant</name>
    <dbReference type="NCBI Taxonomy" id="150966"/>
    <lineage>
        <taxon>Eukaryota</taxon>
        <taxon>Viridiplantae</taxon>
        <taxon>Streptophyta</taxon>
        <taxon>Embryophyta</taxon>
        <taxon>Tracheophyta</taxon>
        <taxon>Spermatophyta</taxon>
        <taxon>Magnoliopsida</taxon>
        <taxon>eudicotyledons</taxon>
        <taxon>Gunneridae</taxon>
        <taxon>Pentapetalae</taxon>
        <taxon>Caryophyllales</taxon>
        <taxon>Nepenthaceae</taxon>
        <taxon>Nepenthes</taxon>
    </lineage>
</organism>
<evidence type="ECO:0008006" key="5">
    <source>
        <dbReference type="Google" id="ProtNLM"/>
    </source>
</evidence>
<reference evidence="3" key="1">
    <citation type="submission" date="2023-05" db="EMBL/GenBank/DDBJ databases">
        <title>Nepenthes gracilis genome sequencing.</title>
        <authorList>
            <person name="Fukushima K."/>
        </authorList>
    </citation>
    <scope>NUCLEOTIDE SEQUENCE</scope>
    <source>
        <strain evidence="3">SING2019-196</strain>
    </source>
</reference>
<accession>A0AAD3XQL2</accession>
<feature type="compositionally biased region" description="Polar residues" evidence="2">
    <location>
        <begin position="12"/>
        <end position="30"/>
    </location>
</feature>
<protein>
    <recommendedName>
        <fullName evidence="5">Tetratricopeptide repeat-like superfamily protein</fullName>
    </recommendedName>
</protein>
<dbReference type="PROSITE" id="PS50005">
    <property type="entry name" value="TPR"/>
    <property type="match status" value="1"/>
</dbReference>
<feature type="region of interest" description="Disordered" evidence="2">
    <location>
        <begin position="336"/>
        <end position="366"/>
    </location>
</feature>
<dbReference type="InterPro" id="IPR011990">
    <property type="entry name" value="TPR-like_helical_dom_sf"/>
</dbReference>
<feature type="repeat" description="TPR" evidence="1">
    <location>
        <begin position="482"/>
        <end position="515"/>
    </location>
</feature>
<dbReference type="PANTHER" id="PTHR26312">
    <property type="entry name" value="TETRATRICOPEPTIDE REPEAT PROTEIN 5"/>
    <property type="match status" value="1"/>
</dbReference>
<dbReference type="InterPro" id="IPR019734">
    <property type="entry name" value="TPR_rpt"/>
</dbReference>
<feature type="compositionally biased region" description="Low complexity" evidence="2">
    <location>
        <begin position="341"/>
        <end position="354"/>
    </location>
</feature>